<evidence type="ECO:0000256" key="2">
    <source>
        <dbReference type="ARBA" id="ARBA00010992"/>
    </source>
</evidence>
<dbReference type="InterPro" id="IPR005829">
    <property type="entry name" value="Sugar_transporter_CS"/>
</dbReference>
<feature type="domain" description="Major facilitator superfamily (MFS) profile" evidence="11">
    <location>
        <begin position="24"/>
        <end position="478"/>
    </location>
</feature>
<dbReference type="GO" id="GO:0016020">
    <property type="term" value="C:membrane"/>
    <property type="evidence" value="ECO:0007669"/>
    <property type="project" value="UniProtKB-SubCell"/>
</dbReference>
<dbReference type="Proteomes" id="UP001174694">
    <property type="component" value="Unassembled WGS sequence"/>
</dbReference>
<dbReference type="PANTHER" id="PTHR48022:SF34">
    <property type="entry name" value="MAJOR FACILITATOR SUPERFAMILY (MFS) PROFILE DOMAIN-CONTAINING PROTEIN-RELATED"/>
    <property type="match status" value="1"/>
</dbReference>
<evidence type="ECO:0000313" key="13">
    <source>
        <dbReference type="Proteomes" id="UP001174694"/>
    </source>
</evidence>
<feature type="transmembrane region" description="Helical" evidence="10">
    <location>
        <begin position="386"/>
        <end position="410"/>
    </location>
</feature>
<feature type="transmembrane region" description="Helical" evidence="10">
    <location>
        <begin position="454"/>
        <end position="474"/>
    </location>
</feature>
<evidence type="ECO:0000256" key="3">
    <source>
        <dbReference type="ARBA" id="ARBA00022448"/>
    </source>
</evidence>
<keyword evidence="4 10" id="KW-0812">Transmembrane</keyword>
<feature type="transmembrane region" description="Helical" evidence="10">
    <location>
        <begin position="129"/>
        <end position="147"/>
    </location>
</feature>
<dbReference type="InterPro" id="IPR020846">
    <property type="entry name" value="MFS_dom"/>
</dbReference>
<comment type="caution">
    <text evidence="12">The sequence shown here is derived from an EMBL/GenBank/DDBJ whole genome shotgun (WGS) entry which is preliminary data.</text>
</comment>
<feature type="transmembrane region" description="Helical" evidence="10">
    <location>
        <begin position="285"/>
        <end position="307"/>
    </location>
</feature>
<evidence type="ECO:0000256" key="10">
    <source>
        <dbReference type="SAM" id="Phobius"/>
    </source>
</evidence>
<comment type="similarity">
    <text evidence="2 9">Belongs to the major facilitator superfamily. Sugar transporter (TC 2.A.1.1) family.</text>
</comment>
<feature type="transmembrane region" description="Helical" evidence="10">
    <location>
        <begin position="353"/>
        <end position="374"/>
    </location>
</feature>
<dbReference type="PRINTS" id="PR00171">
    <property type="entry name" value="SUGRTRNSPORT"/>
</dbReference>
<dbReference type="InterPro" id="IPR003663">
    <property type="entry name" value="Sugar/inositol_transpt"/>
</dbReference>
<feature type="transmembrane region" description="Helical" evidence="10">
    <location>
        <begin position="21"/>
        <end position="51"/>
    </location>
</feature>
<evidence type="ECO:0000256" key="5">
    <source>
        <dbReference type="ARBA" id="ARBA00022911"/>
    </source>
</evidence>
<dbReference type="PROSITE" id="PS00217">
    <property type="entry name" value="SUGAR_TRANSPORT_2"/>
    <property type="match status" value="1"/>
</dbReference>
<evidence type="ECO:0000256" key="1">
    <source>
        <dbReference type="ARBA" id="ARBA00004141"/>
    </source>
</evidence>
<comment type="subcellular location">
    <subcellularLocation>
        <location evidence="1">Membrane</location>
        <topology evidence="1">Multi-pass membrane protein</topology>
    </subcellularLocation>
</comment>
<dbReference type="Pfam" id="PF00083">
    <property type="entry name" value="Sugar_tr"/>
    <property type="match status" value="1"/>
</dbReference>
<keyword evidence="7 10" id="KW-0472">Membrane</keyword>
<feature type="transmembrane region" description="Helical" evidence="10">
    <location>
        <begin position="327"/>
        <end position="346"/>
    </location>
</feature>
<dbReference type="EMBL" id="JANBVO010000018">
    <property type="protein sequence ID" value="KAJ9143746.1"/>
    <property type="molecule type" value="Genomic_DNA"/>
</dbReference>
<sequence length="517" mass="56628">MGFGRAKEDRPTPPEVYNWKIYVVALSATLGSWMFGYNNGVVGGCMVLPAFRRDFNLPPAGTFQYTTITSNIVSFLQIGALVGSLLVFPIVKSFGRRSALGISGVVFFIGAAMQTFSNGSLSLMYLGRALSGVGLGSVTVSVPMYIGELSPPAIRGSLIGLYEINNQLSSLVGFWANYFTIIGIPDGQSRQWQIPLAMQMIPAALLCIAVLVLPESPRWLVEQGRSLQARRVLSFVRNLDRDHEYISFEIDRVEESLARQRHMKEKAGSWQLMRELIWPGNRNRLSIGCVLMWCANTTGTIGINSYAPAIFESIGFSGTTRHLFLSGFYALARAVTTVLGLSFFIDMVGRRKLLLLASAGIVISLTYIGAFNTATVGDVNKGVGGWIAMAAVYIYAVSFATGWNGVPWVYCAEIFPSRIKDVAVCLTTWNQWLAQFTVARVTPYMLGINESGNVFFFFFAGGTFASALFVYFFLPETKGRTLEGMDEIFGTPYKGGSEGPVMSQAMGDELVRIPTTV</sequence>
<evidence type="ECO:0000256" key="9">
    <source>
        <dbReference type="RuleBase" id="RU003346"/>
    </source>
</evidence>
<keyword evidence="5" id="KW-0672">Quinate metabolism</keyword>
<dbReference type="SUPFAM" id="SSF103473">
    <property type="entry name" value="MFS general substrate transporter"/>
    <property type="match status" value="1"/>
</dbReference>
<dbReference type="Gene3D" id="1.20.1250.20">
    <property type="entry name" value="MFS general substrate transporter like domains"/>
    <property type="match status" value="1"/>
</dbReference>
<name>A0AA38RZ88_9PEZI</name>
<evidence type="ECO:0000256" key="6">
    <source>
        <dbReference type="ARBA" id="ARBA00022989"/>
    </source>
</evidence>
<keyword evidence="13" id="KW-1185">Reference proteome</keyword>
<evidence type="ECO:0000313" key="12">
    <source>
        <dbReference type="EMBL" id="KAJ9143746.1"/>
    </source>
</evidence>
<organism evidence="12 13">
    <name type="scientific">Pleurostoma richardsiae</name>
    <dbReference type="NCBI Taxonomy" id="41990"/>
    <lineage>
        <taxon>Eukaryota</taxon>
        <taxon>Fungi</taxon>
        <taxon>Dikarya</taxon>
        <taxon>Ascomycota</taxon>
        <taxon>Pezizomycotina</taxon>
        <taxon>Sordariomycetes</taxon>
        <taxon>Sordariomycetidae</taxon>
        <taxon>Calosphaeriales</taxon>
        <taxon>Pleurostomataceae</taxon>
        <taxon>Pleurostoma</taxon>
    </lineage>
</organism>
<evidence type="ECO:0000256" key="7">
    <source>
        <dbReference type="ARBA" id="ARBA00023136"/>
    </source>
</evidence>
<dbReference type="AlphaFoldDB" id="A0AA38RZ88"/>
<gene>
    <name evidence="12" type="ORF">NKR23_g6422</name>
</gene>
<keyword evidence="3 9" id="KW-0813">Transport</keyword>
<dbReference type="PANTHER" id="PTHR48022">
    <property type="entry name" value="PLASTIDIC GLUCOSE TRANSPORTER 4"/>
    <property type="match status" value="1"/>
</dbReference>
<feature type="transmembrane region" description="Helical" evidence="10">
    <location>
        <begin position="98"/>
        <end position="117"/>
    </location>
</feature>
<evidence type="ECO:0000256" key="8">
    <source>
        <dbReference type="ARBA" id="ARBA00043213"/>
    </source>
</evidence>
<dbReference type="InterPro" id="IPR036259">
    <property type="entry name" value="MFS_trans_sf"/>
</dbReference>
<protein>
    <recommendedName>
        <fullName evidence="8">Quinate transporter</fullName>
    </recommendedName>
</protein>
<dbReference type="PROSITE" id="PS00216">
    <property type="entry name" value="SUGAR_TRANSPORT_1"/>
    <property type="match status" value="1"/>
</dbReference>
<dbReference type="InterPro" id="IPR050360">
    <property type="entry name" value="MFS_Sugar_Transporters"/>
</dbReference>
<evidence type="ECO:0000256" key="4">
    <source>
        <dbReference type="ARBA" id="ARBA00022692"/>
    </source>
</evidence>
<proteinExistence type="inferred from homology"/>
<reference evidence="12" key="1">
    <citation type="submission" date="2022-07" db="EMBL/GenBank/DDBJ databases">
        <title>Fungi with potential for degradation of polypropylene.</title>
        <authorList>
            <person name="Gostincar C."/>
        </authorList>
    </citation>
    <scope>NUCLEOTIDE SEQUENCE</scope>
    <source>
        <strain evidence="12">EXF-13308</strain>
    </source>
</reference>
<feature type="transmembrane region" description="Helical" evidence="10">
    <location>
        <begin position="71"/>
        <end position="91"/>
    </location>
</feature>
<dbReference type="InterPro" id="IPR005828">
    <property type="entry name" value="MFS_sugar_transport-like"/>
</dbReference>
<accession>A0AA38RZ88</accession>
<dbReference type="GO" id="GO:0005351">
    <property type="term" value="F:carbohydrate:proton symporter activity"/>
    <property type="evidence" value="ECO:0007669"/>
    <property type="project" value="TreeGrafter"/>
</dbReference>
<evidence type="ECO:0000259" key="11">
    <source>
        <dbReference type="PROSITE" id="PS50850"/>
    </source>
</evidence>
<dbReference type="PROSITE" id="PS50850">
    <property type="entry name" value="MFS"/>
    <property type="match status" value="1"/>
</dbReference>
<dbReference type="NCBIfam" id="TIGR00879">
    <property type="entry name" value="SP"/>
    <property type="match status" value="1"/>
</dbReference>
<feature type="transmembrane region" description="Helical" evidence="10">
    <location>
        <begin position="168"/>
        <end position="184"/>
    </location>
</feature>
<feature type="transmembrane region" description="Helical" evidence="10">
    <location>
        <begin position="196"/>
        <end position="213"/>
    </location>
</feature>
<keyword evidence="6 10" id="KW-1133">Transmembrane helix</keyword>
<dbReference type="FunFam" id="1.20.1250.20:FF:000134">
    <property type="entry name" value="MFS sugar transporter protein"/>
    <property type="match status" value="1"/>
</dbReference>